<sequence length="422" mass="47253">MPRDEVIQMLPAVNALLGNIIMALNKIIIVGAGPSGLLLGLLLSKQGVEVDLLDAETKVSDQPRAAHYASPAVYELDRAGVLDDVKKRGFQFKTMAWRKPDTTFVAGTTTEHLPADYPHRMVVFPLDQLGELLVEHIQRQPTAHMKWSHRVTKVGQGADSAWVDVDTPSGPQRMEADYVIGCDGASSTVRRELFGPEYPGETLDAQIIATNVYYDFTKYFTSDSNFIIHPDNLYMAAKITNDGLYRVTYKEIPNLSREEYISRQPKRYEEILPGNPKPGDYKITNISPYKLQQRCAQSFRVGRILLAADAAHLCNPFGGLGLTGGIADVGSLYDALIGIHTGKATDTILDKYAEIRKKIWEEIIDPVSRENFARLHQDAETAREKDPFFQLCVKAETDPDLSREIALGYDRLRVDMTQFYDK</sequence>
<organism evidence="7 8">
    <name type="scientific">Aspergillus granulosus</name>
    <dbReference type="NCBI Taxonomy" id="176169"/>
    <lineage>
        <taxon>Eukaryota</taxon>
        <taxon>Fungi</taxon>
        <taxon>Dikarya</taxon>
        <taxon>Ascomycota</taxon>
        <taxon>Pezizomycotina</taxon>
        <taxon>Eurotiomycetes</taxon>
        <taxon>Eurotiomycetidae</taxon>
        <taxon>Eurotiales</taxon>
        <taxon>Aspergillaceae</taxon>
        <taxon>Aspergillus</taxon>
        <taxon>Aspergillus subgen. Nidulantes</taxon>
    </lineage>
</organism>
<name>A0ABR4I4B9_9EURO</name>
<keyword evidence="5" id="KW-0472">Membrane</keyword>
<evidence type="ECO:0000256" key="2">
    <source>
        <dbReference type="ARBA" id="ARBA00022827"/>
    </source>
</evidence>
<dbReference type="InterPro" id="IPR036188">
    <property type="entry name" value="FAD/NAD-bd_sf"/>
</dbReference>
<evidence type="ECO:0000256" key="3">
    <source>
        <dbReference type="ARBA" id="ARBA00023002"/>
    </source>
</evidence>
<evidence type="ECO:0000256" key="5">
    <source>
        <dbReference type="SAM" id="Phobius"/>
    </source>
</evidence>
<keyword evidence="5" id="KW-0812">Transmembrane</keyword>
<dbReference type="Proteomes" id="UP001610334">
    <property type="component" value="Unassembled WGS sequence"/>
</dbReference>
<keyword evidence="1" id="KW-0285">Flavoprotein</keyword>
<dbReference type="PRINTS" id="PR00420">
    <property type="entry name" value="RNGMNOXGNASE"/>
</dbReference>
<keyword evidence="4" id="KW-0520">NAD</keyword>
<evidence type="ECO:0000313" key="8">
    <source>
        <dbReference type="Proteomes" id="UP001610334"/>
    </source>
</evidence>
<dbReference type="InterPro" id="IPR002938">
    <property type="entry name" value="FAD-bd"/>
</dbReference>
<dbReference type="SUPFAM" id="SSF51905">
    <property type="entry name" value="FAD/NAD(P)-binding domain"/>
    <property type="match status" value="1"/>
</dbReference>
<dbReference type="InterPro" id="IPR050631">
    <property type="entry name" value="PheA/TfdB_FAD_monoxygenase"/>
</dbReference>
<keyword evidence="5" id="KW-1133">Transmembrane helix</keyword>
<evidence type="ECO:0000259" key="6">
    <source>
        <dbReference type="Pfam" id="PF01494"/>
    </source>
</evidence>
<dbReference type="PANTHER" id="PTHR43476">
    <property type="entry name" value="3-(3-HYDROXY-PHENYL)PROPIONATE/3-HYDROXYCINNAMIC ACID HYDROXYLASE"/>
    <property type="match status" value="1"/>
</dbReference>
<feature type="transmembrane region" description="Helical" evidence="5">
    <location>
        <begin position="20"/>
        <end position="43"/>
    </location>
</feature>
<comment type="caution">
    <text evidence="7">The sequence shown here is derived from an EMBL/GenBank/DDBJ whole genome shotgun (WGS) entry which is preliminary data.</text>
</comment>
<feature type="domain" description="FAD-binding" evidence="6">
    <location>
        <begin position="27"/>
        <end position="365"/>
    </location>
</feature>
<gene>
    <name evidence="7" type="ORF">BJX63DRAFT_126845</name>
</gene>
<dbReference type="EMBL" id="JBFXLT010000002">
    <property type="protein sequence ID" value="KAL2822601.1"/>
    <property type="molecule type" value="Genomic_DNA"/>
</dbReference>
<keyword evidence="3" id="KW-0560">Oxidoreductase</keyword>
<accession>A0ABR4I4B9</accession>
<reference evidence="7 8" key="1">
    <citation type="submission" date="2024-07" db="EMBL/GenBank/DDBJ databases">
        <title>Section-level genome sequencing and comparative genomics of Aspergillus sections Usti and Cavernicolus.</title>
        <authorList>
            <consortium name="Lawrence Berkeley National Laboratory"/>
            <person name="Nybo J.L."/>
            <person name="Vesth T.C."/>
            <person name="Theobald S."/>
            <person name="Frisvad J.C."/>
            <person name="Larsen T.O."/>
            <person name="Kjaerboelling I."/>
            <person name="Rothschild-Mancinelli K."/>
            <person name="Lyhne E.K."/>
            <person name="Kogle M.E."/>
            <person name="Barry K."/>
            <person name="Clum A."/>
            <person name="Na H."/>
            <person name="Ledsgaard L."/>
            <person name="Lin J."/>
            <person name="Lipzen A."/>
            <person name="Kuo A."/>
            <person name="Riley R."/>
            <person name="Mondo S."/>
            <person name="Labutti K."/>
            <person name="Haridas S."/>
            <person name="Pangalinan J."/>
            <person name="Salamov A.A."/>
            <person name="Simmons B.A."/>
            <person name="Magnuson J.K."/>
            <person name="Chen J."/>
            <person name="Drula E."/>
            <person name="Henrissat B."/>
            <person name="Wiebenga A."/>
            <person name="Lubbers R.J."/>
            <person name="Gomes A.C."/>
            <person name="Makela M.R."/>
            <person name="Stajich J."/>
            <person name="Grigoriev I.V."/>
            <person name="Mortensen U.H."/>
            <person name="De Vries R.P."/>
            <person name="Baker S.E."/>
            <person name="Andersen M.R."/>
        </authorList>
    </citation>
    <scope>NUCLEOTIDE SEQUENCE [LARGE SCALE GENOMIC DNA]</scope>
    <source>
        <strain evidence="7 8">CBS 588.65</strain>
    </source>
</reference>
<keyword evidence="8" id="KW-1185">Reference proteome</keyword>
<dbReference type="Pfam" id="PF01494">
    <property type="entry name" value="FAD_binding_3"/>
    <property type="match status" value="1"/>
</dbReference>
<evidence type="ECO:0000313" key="7">
    <source>
        <dbReference type="EMBL" id="KAL2822601.1"/>
    </source>
</evidence>
<dbReference type="Gene3D" id="3.50.50.60">
    <property type="entry name" value="FAD/NAD(P)-binding domain"/>
    <property type="match status" value="1"/>
</dbReference>
<dbReference type="PANTHER" id="PTHR43476:SF4">
    <property type="entry name" value="BLR0106 PROTEIN"/>
    <property type="match status" value="1"/>
</dbReference>
<protein>
    <recommendedName>
        <fullName evidence="6">FAD-binding domain-containing protein</fullName>
    </recommendedName>
</protein>
<keyword evidence="2" id="KW-0274">FAD</keyword>
<evidence type="ECO:0000256" key="1">
    <source>
        <dbReference type="ARBA" id="ARBA00022630"/>
    </source>
</evidence>
<evidence type="ECO:0000256" key="4">
    <source>
        <dbReference type="ARBA" id="ARBA00023027"/>
    </source>
</evidence>
<dbReference type="Gene3D" id="3.30.70.2450">
    <property type="match status" value="1"/>
</dbReference>
<proteinExistence type="predicted"/>